<dbReference type="InParanoid" id="W4KN54"/>
<proteinExistence type="predicted"/>
<evidence type="ECO:0000256" key="2">
    <source>
        <dbReference type="SAM" id="Phobius"/>
    </source>
</evidence>
<dbReference type="AlphaFoldDB" id="W4KN54"/>
<evidence type="ECO:0000256" key="1">
    <source>
        <dbReference type="SAM" id="MobiDB-lite"/>
    </source>
</evidence>
<keyword evidence="4" id="KW-1185">Reference proteome</keyword>
<feature type="compositionally biased region" description="Acidic residues" evidence="1">
    <location>
        <begin position="142"/>
        <end position="157"/>
    </location>
</feature>
<dbReference type="RefSeq" id="XP_009540499.1">
    <property type="nucleotide sequence ID" value="XM_009542204.1"/>
</dbReference>
<gene>
    <name evidence="3" type="ORF">HETIRDRAFT_114020</name>
</gene>
<dbReference type="GeneID" id="20666438"/>
<accession>W4KN54</accession>
<dbReference type="KEGG" id="hir:HETIRDRAFT_114020"/>
<dbReference type="InterPro" id="IPR046521">
    <property type="entry name" value="DUF6698"/>
</dbReference>
<feature type="transmembrane region" description="Helical" evidence="2">
    <location>
        <begin position="20"/>
        <end position="39"/>
    </location>
</feature>
<keyword evidence="2" id="KW-1133">Transmembrane helix</keyword>
<keyword evidence="2" id="KW-0812">Transmembrane</keyword>
<organism evidence="3 4">
    <name type="scientific">Heterobasidion irregulare (strain TC 32-1)</name>
    <dbReference type="NCBI Taxonomy" id="747525"/>
    <lineage>
        <taxon>Eukaryota</taxon>
        <taxon>Fungi</taxon>
        <taxon>Dikarya</taxon>
        <taxon>Basidiomycota</taxon>
        <taxon>Agaricomycotina</taxon>
        <taxon>Agaricomycetes</taxon>
        <taxon>Russulales</taxon>
        <taxon>Bondarzewiaceae</taxon>
        <taxon>Heterobasidion</taxon>
        <taxon>Heterobasidion annosum species complex</taxon>
    </lineage>
</organism>
<evidence type="ECO:0000313" key="4">
    <source>
        <dbReference type="Proteomes" id="UP000030671"/>
    </source>
</evidence>
<reference evidence="3 4" key="1">
    <citation type="journal article" date="2012" name="New Phytol.">
        <title>Insight into trade-off between wood decay and parasitism from the genome of a fungal forest pathogen.</title>
        <authorList>
            <person name="Olson A."/>
            <person name="Aerts A."/>
            <person name="Asiegbu F."/>
            <person name="Belbahri L."/>
            <person name="Bouzid O."/>
            <person name="Broberg A."/>
            <person name="Canback B."/>
            <person name="Coutinho P.M."/>
            <person name="Cullen D."/>
            <person name="Dalman K."/>
            <person name="Deflorio G."/>
            <person name="van Diepen L.T."/>
            <person name="Dunand C."/>
            <person name="Duplessis S."/>
            <person name="Durling M."/>
            <person name="Gonthier P."/>
            <person name="Grimwood J."/>
            <person name="Fossdal C.G."/>
            <person name="Hansson D."/>
            <person name="Henrissat B."/>
            <person name="Hietala A."/>
            <person name="Himmelstrand K."/>
            <person name="Hoffmeister D."/>
            <person name="Hogberg N."/>
            <person name="James T.Y."/>
            <person name="Karlsson M."/>
            <person name="Kohler A."/>
            <person name="Kues U."/>
            <person name="Lee Y.H."/>
            <person name="Lin Y.C."/>
            <person name="Lind M."/>
            <person name="Lindquist E."/>
            <person name="Lombard V."/>
            <person name="Lucas S."/>
            <person name="Lunden K."/>
            <person name="Morin E."/>
            <person name="Murat C."/>
            <person name="Park J."/>
            <person name="Raffaello T."/>
            <person name="Rouze P."/>
            <person name="Salamov A."/>
            <person name="Schmutz J."/>
            <person name="Solheim H."/>
            <person name="Stahlberg J."/>
            <person name="Velez H."/>
            <person name="de Vries R.P."/>
            <person name="Wiebenga A."/>
            <person name="Woodward S."/>
            <person name="Yakovlev I."/>
            <person name="Garbelotto M."/>
            <person name="Martin F."/>
            <person name="Grigoriev I.V."/>
            <person name="Stenlid J."/>
        </authorList>
    </citation>
    <scope>NUCLEOTIDE SEQUENCE [LARGE SCALE GENOMIC DNA]</scope>
    <source>
        <strain evidence="3 4">TC 32-1</strain>
    </source>
</reference>
<dbReference type="Pfam" id="PF20414">
    <property type="entry name" value="DUF6698"/>
    <property type="match status" value="1"/>
</dbReference>
<evidence type="ECO:0000313" key="3">
    <source>
        <dbReference type="EMBL" id="ETW86481.1"/>
    </source>
</evidence>
<name>W4KN54_HETIT</name>
<feature type="region of interest" description="Disordered" evidence="1">
    <location>
        <begin position="294"/>
        <end position="320"/>
    </location>
</feature>
<feature type="compositionally biased region" description="Basic and acidic residues" evidence="1">
    <location>
        <begin position="175"/>
        <end position="188"/>
    </location>
</feature>
<dbReference type="Proteomes" id="UP000030671">
    <property type="component" value="Unassembled WGS sequence"/>
</dbReference>
<keyword evidence="2" id="KW-0472">Membrane</keyword>
<dbReference type="EMBL" id="KI925454">
    <property type="protein sequence ID" value="ETW86481.1"/>
    <property type="molecule type" value="Genomic_DNA"/>
</dbReference>
<feature type="region of interest" description="Disordered" evidence="1">
    <location>
        <begin position="130"/>
        <end position="191"/>
    </location>
</feature>
<sequence length="425" mass="45724">MLSTKATGTPPVARKWGVTVLTPGAVVFASIMALFLLSTDSHFNKNGQRAKIDYETKFNHYKGILLQGATNPTIKATLAHLNQRVLSTTVQANSTSAISVDRGQQVGSSISVLLMKMRLADNNFTAYGESIGGETGDNGEVGIEDEDQDSEIGDEDNNDKGAEEAEDDLYGADNSRFDDRDSEKDKDSGLPAVAHPTIAHLLASAWHAAVLPTTGTPNLTTLVAAPMAAAVRHPVQSAAPPPINVLPPPMITLLDASRHQSSTGQAVAVLPVPTLQPVDVTNGYARTKYQWNRNARYSREKGPTSPYQEGGKKPSVPETSSHDAIALEYGRHDTPPRYQPCGDCVLEPSPSSHHGSGYRPNGFEPSSAPAVLRRTGRQRLILQAPRGRRTMGWVSDSLESYSTKGRGGRVRVEGRIKPSRAGMTW</sequence>
<dbReference type="OrthoDB" id="3231188at2759"/>
<protein>
    <submittedName>
        <fullName evidence="3">Uncharacterized protein</fullName>
    </submittedName>
</protein>
<dbReference type="HOGENOM" id="CLU_645655_0_0_1"/>
<feature type="region of interest" description="Disordered" evidence="1">
    <location>
        <begin position="338"/>
        <end position="358"/>
    </location>
</feature>